<evidence type="ECO:0000256" key="5">
    <source>
        <dbReference type="RuleBase" id="RU004453"/>
    </source>
</evidence>
<dbReference type="SUPFAM" id="SSF51445">
    <property type="entry name" value="(Trans)glycosidases"/>
    <property type="match status" value="1"/>
</dbReference>
<dbReference type="PROSITE" id="PS51910">
    <property type="entry name" value="GH18_2"/>
    <property type="match status" value="1"/>
</dbReference>
<sequence>MTMSHDDVRWSRGRGAAVAALAAVVVGIGGMLGSASAATASSPVIVSSPAAALPAQTAVRDSGRVIVYYQKQFVDGSTGAYISPLPLVTENTGVDVVNLAAVHMNPDELRLNDLLPNDPRFDTMWRELAEVQDAGVAVVGMIGGAQNDTWQSLSTDYDTQYQRLHDFVVTYSLDGIDLDVETETDVAVVEHVIADLARDFGDDFLITLSPVTAALVGEDNLSGFDYDQLYASSGASIDWFNTQFYCGWGEPTAADYGEITAYQAARSGGIPPSKVVMAVLTNPENCGDGWIPLDELTASILQIRETTPDFGGVAGWEYFNSLPGGPEAPWRWAGVMRAAIDAPLPTPTPTPTPSPTPSPAPTPTPSSTGAALADTGSAASGQGLGELGALGGIAAMLTIGGVLVLRTQRIRSRRRV</sequence>
<evidence type="ECO:0000256" key="7">
    <source>
        <dbReference type="SAM" id="Phobius"/>
    </source>
</evidence>
<accession>A0AB39BCH1</accession>
<dbReference type="PROSITE" id="PS01095">
    <property type="entry name" value="GH18_1"/>
    <property type="match status" value="1"/>
</dbReference>
<evidence type="ECO:0000256" key="4">
    <source>
        <dbReference type="RuleBase" id="RU000489"/>
    </source>
</evidence>
<evidence type="ECO:0000256" key="2">
    <source>
        <dbReference type="ARBA" id="ARBA00022801"/>
    </source>
</evidence>
<dbReference type="AlphaFoldDB" id="A0AB39BCH1"/>
<evidence type="ECO:0000313" key="9">
    <source>
        <dbReference type="EMBL" id="XDI04195.1"/>
    </source>
</evidence>
<dbReference type="EC" id="3.2.1.14" evidence="1"/>
<dbReference type="Gene3D" id="3.20.20.80">
    <property type="entry name" value="Glycosidases"/>
    <property type="match status" value="1"/>
</dbReference>
<evidence type="ECO:0000256" key="1">
    <source>
        <dbReference type="ARBA" id="ARBA00012729"/>
    </source>
</evidence>
<dbReference type="Pfam" id="PF00704">
    <property type="entry name" value="Glyco_hydro_18"/>
    <property type="match status" value="1"/>
</dbReference>
<dbReference type="PANTHER" id="PTHR45708">
    <property type="entry name" value="ENDOCHITINASE"/>
    <property type="match status" value="1"/>
</dbReference>
<evidence type="ECO:0000259" key="8">
    <source>
        <dbReference type="PROSITE" id="PS51910"/>
    </source>
</evidence>
<keyword evidence="2 4" id="KW-0378">Hydrolase</keyword>
<gene>
    <name evidence="9" type="ORF">ABFY20_12650</name>
</gene>
<dbReference type="RefSeq" id="WP_368496604.1">
    <property type="nucleotide sequence ID" value="NZ_CP162511.1"/>
</dbReference>
<keyword evidence="7" id="KW-0812">Transmembrane</keyword>
<dbReference type="EMBL" id="CP162511">
    <property type="protein sequence ID" value="XDI04195.1"/>
    <property type="molecule type" value="Genomic_DNA"/>
</dbReference>
<keyword evidence="3 4" id="KW-0326">Glycosidase</keyword>
<keyword evidence="7" id="KW-0472">Membrane</keyword>
<comment type="similarity">
    <text evidence="5">Belongs to the glycosyl hydrolase 18 family.</text>
</comment>
<keyword evidence="7" id="KW-1133">Transmembrane helix</keyword>
<feature type="compositionally biased region" description="Pro residues" evidence="6">
    <location>
        <begin position="344"/>
        <end position="364"/>
    </location>
</feature>
<dbReference type="InterPro" id="IPR050542">
    <property type="entry name" value="Glycosyl_Hydrlase18_Chitinase"/>
</dbReference>
<proteinExistence type="inferred from homology"/>
<feature type="region of interest" description="Disordered" evidence="6">
    <location>
        <begin position="341"/>
        <end position="377"/>
    </location>
</feature>
<feature type="domain" description="GH18" evidence="8">
    <location>
        <begin position="63"/>
        <end position="343"/>
    </location>
</feature>
<evidence type="ECO:0000256" key="3">
    <source>
        <dbReference type="ARBA" id="ARBA00023295"/>
    </source>
</evidence>
<dbReference type="GO" id="GO:0005576">
    <property type="term" value="C:extracellular region"/>
    <property type="evidence" value="ECO:0007669"/>
    <property type="project" value="TreeGrafter"/>
</dbReference>
<dbReference type="PANTHER" id="PTHR45708:SF60">
    <property type="entry name" value="III CHITINASE, PUTATIVE (AFU_ORTHOLOGUE AFUA_5G03850)-RELATED"/>
    <property type="match status" value="1"/>
</dbReference>
<reference evidence="9" key="1">
    <citation type="submission" date="2024-05" db="EMBL/GenBank/DDBJ databases">
        <title>Herbiconiux sp. A18JL235.</title>
        <authorList>
            <person name="Zhang G."/>
        </authorList>
    </citation>
    <scope>NUCLEOTIDE SEQUENCE</scope>
    <source>
        <strain evidence="9">A18JL235</strain>
    </source>
</reference>
<dbReference type="GO" id="GO:0008843">
    <property type="term" value="F:endochitinase activity"/>
    <property type="evidence" value="ECO:0007669"/>
    <property type="project" value="UniProtKB-EC"/>
</dbReference>
<feature type="transmembrane region" description="Helical" evidence="7">
    <location>
        <begin position="387"/>
        <end position="405"/>
    </location>
</feature>
<dbReference type="InterPro" id="IPR001223">
    <property type="entry name" value="Glyco_hydro18_cat"/>
</dbReference>
<protein>
    <recommendedName>
        <fullName evidence="1">chitinase</fullName>
        <ecNumber evidence="1">3.2.1.14</ecNumber>
    </recommendedName>
</protein>
<dbReference type="InterPro" id="IPR001579">
    <property type="entry name" value="Glyco_hydro_18_chit_AS"/>
</dbReference>
<dbReference type="InterPro" id="IPR017853">
    <property type="entry name" value="GH"/>
</dbReference>
<organism evidence="9">
    <name type="scientific">Herbiconiux sp. A18JL235</name>
    <dbReference type="NCBI Taxonomy" id="3152363"/>
    <lineage>
        <taxon>Bacteria</taxon>
        <taxon>Bacillati</taxon>
        <taxon>Actinomycetota</taxon>
        <taxon>Actinomycetes</taxon>
        <taxon>Micrococcales</taxon>
        <taxon>Microbacteriaceae</taxon>
        <taxon>Herbiconiux</taxon>
    </lineage>
</organism>
<dbReference type="GO" id="GO:0005975">
    <property type="term" value="P:carbohydrate metabolic process"/>
    <property type="evidence" value="ECO:0007669"/>
    <property type="project" value="InterPro"/>
</dbReference>
<evidence type="ECO:0000256" key="6">
    <source>
        <dbReference type="SAM" id="MobiDB-lite"/>
    </source>
</evidence>
<name>A0AB39BCH1_9MICO</name>